<dbReference type="PANTHER" id="PTHR30173">
    <property type="entry name" value="SIGMA 19 FACTOR"/>
    <property type="match status" value="1"/>
</dbReference>
<proteinExistence type="inferred from homology"/>
<dbReference type="NCBIfam" id="NF007214">
    <property type="entry name" value="PRK09636.1"/>
    <property type="match status" value="1"/>
</dbReference>
<comment type="similarity">
    <text evidence="1">Belongs to the sigma-70 factor family. ECF subfamily.</text>
</comment>
<evidence type="ECO:0000256" key="2">
    <source>
        <dbReference type="ARBA" id="ARBA00011344"/>
    </source>
</evidence>
<dbReference type="SUPFAM" id="SSF88946">
    <property type="entry name" value="Sigma2 domain of RNA polymerase sigma factors"/>
    <property type="match status" value="1"/>
</dbReference>
<keyword evidence="3" id="KW-0805">Transcription regulation</keyword>
<organism evidence="8 9">
    <name type="scientific">Streptodolium elevatio</name>
    <dbReference type="NCBI Taxonomy" id="3157996"/>
    <lineage>
        <taxon>Bacteria</taxon>
        <taxon>Bacillati</taxon>
        <taxon>Actinomycetota</taxon>
        <taxon>Actinomycetes</taxon>
        <taxon>Kitasatosporales</taxon>
        <taxon>Streptomycetaceae</taxon>
        <taxon>Streptodolium</taxon>
    </lineage>
</organism>
<dbReference type="NCBIfam" id="TIGR02937">
    <property type="entry name" value="sigma70-ECF"/>
    <property type="match status" value="1"/>
</dbReference>
<dbReference type="Pfam" id="PF08281">
    <property type="entry name" value="Sigma70_r4_2"/>
    <property type="match status" value="1"/>
</dbReference>
<evidence type="ECO:0000313" key="8">
    <source>
        <dbReference type="EMBL" id="MEU8135246.1"/>
    </source>
</evidence>
<dbReference type="Gene3D" id="3.10.450.50">
    <property type="match status" value="1"/>
</dbReference>
<dbReference type="InterPro" id="IPR007627">
    <property type="entry name" value="RNA_pol_sigma70_r2"/>
</dbReference>
<evidence type="ECO:0000256" key="1">
    <source>
        <dbReference type="ARBA" id="ARBA00010641"/>
    </source>
</evidence>
<dbReference type="Gene3D" id="1.10.10.10">
    <property type="entry name" value="Winged helix-like DNA-binding domain superfamily/Winged helix DNA-binding domain"/>
    <property type="match status" value="1"/>
</dbReference>
<name>A0ABV3DHT8_9ACTN</name>
<dbReference type="InterPro" id="IPR052704">
    <property type="entry name" value="ECF_Sigma-70_Domain"/>
</dbReference>
<dbReference type="CDD" id="cd06171">
    <property type="entry name" value="Sigma70_r4"/>
    <property type="match status" value="1"/>
</dbReference>
<evidence type="ECO:0000259" key="6">
    <source>
        <dbReference type="Pfam" id="PF04542"/>
    </source>
</evidence>
<reference evidence="8 9" key="1">
    <citation type="submission" date="2024-06" db="EMBL/GenBank/DDBJ databases">
        <title>The Natural Products Discovery Center: Release of the First 8490 Sequenced Strains for Exploring Actinobacteria Biosynthetic Diversity.</title>
        <authorList>
            <person name="Kalkreuter E."/>
            <person name="Kautsar S.A."/>
            <person name="Yang D."/>
            <person name="Bader C.D."/>
            <person name="Teijaro C.N."/>
            <person name="Fluegel L."/>
            <person name="Davis C.M."/>
            <person name="Simpson J.R."/>
            <person name="Lauterbach L."/>
            <person name="Steele A.D."/>
            <person name="Gui C."/>
            <person name="Meng S."/>
            <person name="Li G."/>
            <person name="Viehrig K."/>
            <person name="Ye F."/>
            <person name="Su P."/>
            <person name="Kiefer A.F."/>
            <person name="Nichols A."/>
            <person name="Cepeda A.J."/>
            <person name="Yan W."/>
            <person name="Fan B."/>
            <person name="Jiang Y."/>
            <person name="Adhikari A."/>
            <person name="Zheng C.-J."/>
            <person name="Schuster L."/>
            <person name="Cowan T.M."/>
            <person name="Smanski M.J."/>
            <person name="Chevrette M.G."/>
            <person name="De Carvalho L.P.S."/>
            <person name="Shen B."/>
        </authorList>
    </citation>
    <scope>NUCLEOTIDE SEQUENCE [LARGE SCALE GENOMIC DNA]</scope>
    <source>
        <strain evidence="8 9">NPDC048946</strain>
    </source>
</reference>
<dbReference type="InterPro" id="IPR013324">
    <property type="entry name" value="RNA_pol_sigma_r3/r4-like"/>
</dbReference>
<evidence type="ECO:0000259" key="7">
    <source>
        <dbReference type="Pfam" id="PF08281"/>
    </source>
</evidence>
<feature type="domain" description="RNA polymerase sigma-70 region 2" evidence="6">
    <location>
        <begin position="23"/>
        <end position="90"/>
    </location>
</feature>
<dbReference type="InterPro" id="IPR013325">
    <property type="entry name" value="RNA_pol_sigma_r2"/>
</dbReference>
<dbReference type="Gene3D" id="1.10.1740.10">
    <property type="match status" value="1"/>
</dbReference>
<evidence type="ECO:0000256" key="5">
    <source>
        <dbReference type="ARBA" id="ARBA00023163"/>
    </source>
</evidence>
<sequence length="323" mass="35903">MTETLTERPASGNGAGSGYDEVFERHRQVLLGLAYRMLGSWWDAEDCVQEAWLRWRRATADPGTAPIDDPRGWLVTATTRLALDQLRSARHRRETYVGPWVPEPVPTGRLALDPAETAAQRSTVSLAALRLMEQLSPPERAVFLLREAFELPYQEIADALGIEAANARQLHRRAAGRLDRDRVRFRVDSGEHHALVDRFVAAAASGDRKGLESLLARDVVLWNDGGGRVSAARNPIYGPERVVRFLLGVMDRWPRTRAHRIEVNGGPALLLDFDTVRLLLSFETGDGIIVGIQGVVNPDKLGTVATPDGEPYFEYRPEDFPPA</sequence>
<feature type="domain" description="RNA polymerase sigma factor 70 region 4 type 2" evidence="7">
    <location>
        <begin position="127"/>
        <end position="175"/>
    </location>
</feature>
<dbReference type="SUPFAM" id="SSF88659">
    <property type="entry name" value="Sigma3 and sigma4 domains of RNA polymerase sigma factors"/>
    <property type="match status" value="1"/>
</dbReference>
<dbReference type="EMBL" id="JBEZFP010000039">
    <property type="protein sequence ID" value="MEU8135246.1"/>
    <property type="molecule type" value="Genomic_DNA"/>
</dbReference>
<dbReference type="InterPro" id="IPR014284">
    <property type="entry name" value="RNA_pol_sigma-70_dom"/>
</dbReference>
<gene>
    <name evidence="8" type="primary">sigJ</name>
    <name evidence="8" type="ORF">AB0C36_17210</name>
</gene>
<keyword evidence="4" id="KW-0731">Sigma factor</keyword>
<keyword evidence="5" id="KW-0804">Transcription</keyword>
<comment type="caution">
    <text evidence="8">The sequence shown here is derived from an EMBL/GenBank/DDBJ whole genome shotgun (WGS) entry which is preliminary data.</text>
</comment>
<evidence type="ECO:0000256" key="4">
    <source>
        <dbReference type="ARBA" id="ARBA00023082"/>
    </source>
</evidence>
<dbReference type="Proteomes" id="UP001551482">
    <property type="component" value="Unassembled WGS sequence"/>
</dbReference>
<evidence type="ECO:0000313" key="9">
    <source>
        <dbReference type="Proteomes" id="UP001551482"/>
    </source>
</evidence>
<dbReference type="Pfam" id="PF04542">
    <property type="entry name" value="Sigma70_r2"/>
    <property type="match status" value="1"/>
</dbReference>
<dbReference type="InterPro" id="IPR013249">
    <property type="entry name" value="RNA_pol_sigma70_r4_t2"/>
</dbReference>
<accession>A0ABV3DHT8</accession>
<dbReference type="InterPro" id="IPR036388">
    <property type="entry name" value="WH-like_DNA-bd_sf"/>
</dbReference>
<evidence type="ECO:0000256" key="3">
    <source>
        <dbReference type="ARBA" id="ARBA00023015"/>
    </source>
</evidence>
<dbReference type="InterPro" id="IPR032710">
    <property type="entry name" value="NTF2-like_dom_sf"/>
</dbReference>
<dbReference type="PANTHER" id="PTHR30173:SF36">
    <property type="entry name" value="ECF RNA POLYMERASE SIGMA FACTOR SIGJ"/>
    <property type="match status" value="1"/>
</dbReference>
<dbReference type="RefSeq" id="WP_358354798.1">
    <property type="nucleotide sequence ID" value="NZ_JBEZFP010000039.1"/>
</dbReference>
<keyword evidence="9" id="KW-1185">Reference proteome</keyword>
<comment type="subunit">
    <text evidence="2">Interacts transiently with the RNA polymerase catalytic core formed by RpoA, RpoB, RpoC and RpoZ (2 alpha, 1 beta, 1 beta' and 1 omega subunit) to form the RNA polymerase holoenzyme that can initiate transcription.</text>
</comment>
<dbReference type="SUPFAM" id="SSF54427">
    <property type="entry name" value="NTF2-like"/>
    <property type="match status" value="1"/>
</dbReference>
<protein>
    <submittedName>
        <fullName evidence="8">RNA polymerase sigma factor SigJ</fullName>
    </submittedName>
</protein>